<dbReference type="EMBL" id="CP073041">
    <property type="protein sequence ID" value="UXE59425.1"/>
    <property type="molecule type" value="Genomic_DNA"/>
</dbReference>
<gene>
    <name evidence="1" type="ORF">KA717_26875</name>
</gene>
<protein>
    <submittedName>
        <fullName evidence="1">Uncharacterized protein</fullName>
    </submittedName>
</protein>
<name>A0A977PVC0_9CYAN</name>
<dbReference type="KEGG" id="wna:KA717_26875"/>
<sequence length="80" mass="8929">MSSDKSPILVVFIPGIMGSSLSFTSKDGYGFPEEIWGKDGQANLNSFHNYPHRLNPRHGDEIKEGEVIPYFENILGTVMD</sequence>
<organism evidence="1">
    <name type="scientific">Woronichinia naegeliana WA131</name>
    <dbReference type="NCBI Taxonomy" id="2824559"/>
    <lineage>
        <taxon>Bacteria</taxon>
        <taxon>Bacillati</taxon>
        <taxon>Cyanobacteriota</taxon>
        <taxon>Cyanophyceae</taxon>
        <taxon>Synechococcales</taxon>
        <taxon>Coelosphaeriaceae</taxon>
        <taxon>Woronichinia</taxon>
    </lineage>
</organism>
<reference evidence="1" key="1">
    <citation type="submission" date="2021-04" db="EMBL/GenBank/DDBJ databases">
        <title>Genome sequence of Woronichinia naegeliana from Washington state freshwater lake bloom.</title>
        <authorList>
            <person name="Dreher T.W."/>
        </authorList>
    </citation>
    <scope>NUCLEOTIDE SEQUENCE</scope>
    <source>
        <strain evidence="1">WA131</strain>
    </source>
</reference>
<proteinExistence type="predicted"/>
<dbReference type="AlphaFoldDB" id="A0A977PVC0"/>
<dbReference type="Proteomes" id="UP001065613">
    <property type="component" value="Chromosome"/>
</dbReference>
<accession>A0A977PVC0</accession>
<evidence type="ECO:0000313" key="1">
    <source>
        <dbReference type="EMBL" id="UXE59425.1"/>
    </source>
</evidence>